<dbReference type="AlphaFoldDB" id="A0A9Q0ERL5"/>
<dbReference type="GO" id="GO:0000049">
    <property type="term" value="F:tRNA binding"/>
    <property type="evidence" value="ECO:0007669"/>
    <property type="project" value="InterPro"/>
</dbReference>
<dbReference type="Proteomes" id="UP001148018">
    <property type="component" value="Unassembled WGS sequence"/>
</dbReference>
<dbReference type="PANTHER" id="PTHR20882">
    <property type="entry name" value="CYTOPLASMIC TRNA 2-THIOLATION PROTEIN 2"/>
    <property type="match status" value="1"/>
</dbReference>
<evidence type="ECO:0000256" key="1">
    <source>
        <dbReference type="ARBA" id="ARBA00022490"/>
    </source>
</evidence>
<dbReference type="SUPFAM" id="SSF52402">
    <property type="entry name" value="Adenine nucleotide alpha hydrolases-like"/>
    <property type="match status" value="1"/>
</dbReference>
<sequence length="270" mass="30362">MLFPQGLSQNAHKKLRFTPGIVYIDEGCVLGQSSEERQKITAQIQSLFEKTGFPYHIVPLEMVLNLPSSILEPVHVATDEPAGSYKVAVDHFMQTDPGPNTQVDLSELSLQADGPQPIDQSSQTQQFQEMFSTVQTLTAKEDLLHTLRRHVLVSTARTEGYSKLMIGENCTRLAVKLLANIAMGRGAQLAVDTAFSDPRYGDIVAVRPMRDYTAKEISVYNHMWNVPSVFIPSLDTKTSVEFLPQYITSEAQRRNRRCQMKEEISEFLLK</sequence>
<dbReference type="OrthoDB" id="25129at2759"/>
<dbReference type="PANTHER" id="PTHR20882:SF14">
    <property type="entry name" value="CYTOPLASMIC TRNA 2-THIOLATION PROTEIN 2"/>
    <property type="match status" value="1"/>
</dbReference>
<gene>
    <name evidence="3" type="ORF">NHX12_022743</name>
</gene>
<comment type="caution">
    <text evidence="3">The sequence shown here is derived from an EMBL/GenBank/DDBJ whole genome shotgun (WGS) entry which is preliminary data.</text>
</comment>
<keyword evidence="2" id="KW-0819">tRNA processing</keyword>
<evidence type="ECO:0000256" key="2">
    <source>
        <dbReference type="ARBA" id="ARBA00022694"/>
    </source>
</evidence>
<dbReference type="InterPro" id="IPR019407">
    <property type="entry name" value="CTU2"/>
</dbReference>
<evidence type="ECO:0000313" key="4">
    <source>
        <dbReference type="Proteomes" id="UP001148018"/>
    </source>
</evidence>
<evidence type="ECO:0000313" key="3">
    <source>
        <dbReference type="EMBL" id="KAJ3610651.1"/>
    </source>
</evidence>
<keyword evidence="1" id="KW-0963">Cytoplasm</keyword>
<dbReference type="GO" id="GO:0016783">
    <property type="term" value="F:sulfurtransferase activity"/>
    <property type="evidence" value="ECO:0007669"/>
    <property type="project" value="TreeGrafter"/>
</dbReference>
<dbReference type="EMBL" id="JANIIK010000038">
    <property type="protein sequence ID" value="KAJ3610651.1"/>
    <property type="molecule type" value="Genomic_DNA"/>
</dbReference>
<dbReference type="GO" id="GO:0005829">
    <property type="term" value="C:cytosol"/>
    <property type="evidence" value="ECO:0007669"/>
    <property type="project" value="TreeGrafter"/>
</dbReference>
<name>A0A9Q0ERL5_9TELE</name>
<proteinExistence type="predicted"/>
<dbReference type="GO" id="GO:0002143">
    <property type="term" value="P:tRNA wobble position uridine thiolation"/>
    <property type="evidence" value="ECO:0007669"/>
    <property type="project" value="TreeGrafter"/>
</dbReference>
<reference evidence="3" key="1">
    <citation type="submission" date="2022-07" db="EMBL/GenBank/DDBJ databases">
        <title>Chromosome-level genome of Muraenolepis orangiensis.</title>
        <authorList>
            <person name="Kim J."/>
        </authorList>
    </citation>
    <scope>NUCLEOTIDE SEQUENCE</scope>
    <source>
        <strain evidence="3">KU_S4_2022</strain>
        <tissue evidence="3">Muscle</tissue>
    </source>
</reference>
<protein>
    <submittedName>
        <fullName evidence="3">Uncharacterized protein</fullName>
    </submittedName>
</protein>
<dbReference type="InterPro" id="IPR014729">
    <property type="entry name" value="Rossmann-like_a/b/a_fold"/>
</dbReference>
<dbReference type="Gene3D" id="3.40.50.620">
    <property type="entry name" value="HUPs"/>
    <property type="match status" value="1"/>
</dbReference>
<keyword evidence="4" id="KW-1185">Reference proteome</keyword>
<organism evidence="3 4">
    <name type="scientific">Muraenolepis orangiensis</name>
    <name type="common">Patagonian moray cod</name>
    <dbReference type="NCBI Taxonomy" id="630683"/>
    <lineage>
        <taxon>Eukaryota</taxon>
        <taxon>Metazoa</taxon>
        <taxon>Chordata</taxon>
        <taxon>Craniata</taxon>
        <taxon>Vertebrata</taxon>
        <taxon>Euteleostomi</taxon>
        <taxon>Actinopterygii</taxon>
        <taxon>Neopterygii</taxon>
        <taxon>Teleostei</taxon>
        <taxon>Neoteleostei</taxon>
        <taxon>Acanthomorphata</taxon>
        <taxon>Zeiogadaria</taxon>
        <taxon>Gadariae</taxon>
        <taxon>Gadiformes</taxon>
        <taxon>Muraenolepidoidei</taxon>
        <taxon>Muraenolepididae</taxon>
        <taxon>Muraenolepis</taxon>
    </lineage>
</organism>
<accession>A0A9Q0ERL5</accession>